<organism evidence="1 2">
    <name type="scientific">Cylicostephanus goldi</name>
    <name type="common">Nematode worm</name>
    <dbReference type="NCBI Taxonomy" id="71465"/>
    <lineage>
        <taxon>Eukaryota</taxon>
        <taxon>Metazoa</taxon>
        <taxon>Ecdysozoa</taxon>
        <taxon>Nematoda</taxon>
        <taxon>Chromadorea</taxon>
        <taxon>Rhabditida</taxon>
        <taxon>Rhabditina</taxon>
        <taxon>Rhabditomorpha</taxon>
        <taxon>Strongyloidea</taxon>
        <taxon>Strongylidae</taxon>
        <taxon>Cylicostephanus</taxon>
    </lineage>
</organism>
<gene>
    <name evidence="1" type="ORF">CGOC_LOCUS8596</name>
</gene>
<dbReference type="AlphaFoldDB" id="A0A3P7M1D0"/>
<sequence>MDLPSLLKTAPSIKVKTFADDIKIYGIYELSNCDEVRLGWK</sequence>
<evidence type="ECO:0000313" key="1">
    <source>
        <dbReference type="EMBL" id="VDN19560.1"/>
    </source>
</evidence>
<protein>
    <submittedName>
        <fullName evidence="1">Uncharacterized protein</fullName>
    </submittedName>
</protein>
<reference evidence="1 2" key="1">
    <citation type="submission" date="2018-11" db="EMBL/GenBank/DDBJ databases">
        <authorList>
            <consortium name="Pathogen Informatics"/>
        </authorList>
    </citation>
    <scope>NUCLEOTIDE SEQUENCE [LARGE SCALE GENOMIC DNA]</scope>
</reference>
<dbReference type="Proteomes" id="UP000271889">
    <property type="component" value="Unassembled WGS sequence"/>
</dbReference>
<name>A0A3P7M1D0_CYLGO</name>
<accession>A0A3P7M1D0</accession>
<dbReference type="EMBL" id="UYRV01104478">
    <property type="protein sequence ID" value="VDN19560.1"/>
    <property type="molecule type" value="Genomic_DNA"/>
</dbReference>
<keyword evidence="2" id="KW-1185">Reference proteome</keyword>
<evidence type="ECO:0000313" key="2">
    <source>
        <dbReference type="Proteomes" id="UP000271889"/>
    </source>
</evidence>
<proteinExistence type="predicted"/>